<dbReference type="InterPro" id="IPR017804">
    <property type="entry name" value="MeTrfase_EgtD-like"/>
</dbReference>
<evidence type="ECO:0000256" key="8">
    <source>
        <dbReference type="ARBA" id="ARBA00049425"/>
    </source>
</evidence>
<evidence type="ECO:0000256" key="4">
    <source>
        <dbReference type="ARBA" id="ARBA00022589"/>
    </source>
</evidence>
<evidence type="ECO:0000256" key="3">
    <source>
        <dbReference type="ARBA" id="ARBA00011738"/>
    </source>
</evidence>
<organism evidence="10 11">
    <name type="scientific">Trichophyton soudanense CBS 452.61</name>
    <dbReference type="NCBI Taxonomy" id="1215331"/>
    <lineage>
        <taxon>Eukaryota</taxon>
        <taxon>Fungi</taxon>
        <taxon>Dikarya</taxon>
        <taxon>Ascomycota</taxon>
        <taxon>Pezizomycotina</taxon>
        <taxon>Eurotiomycetes</taxon>
        <taxon>Eurotiomycetidae</taxon>
        <taxon>Onygenales</taxon>
        <taxon>Arthrodermataceae</taxon>
        <taxon>Trichophyton</taxon>
    </lineage>
</organism>
<keyword evidence="4" id="KW-0017">Alkaloid metabolism</keyword>
<name>A0A022Y146_TRISD</name>
<reference evidence="10 11" key="1">
    <citation type="submission" date="2014-02" db="EMBL/GenBank/DDBJ databases">
        <title>The Genome Sequence of Trichophyton rubrum (morphotype soudanense) CBS 452.61.</title>
        <authorList>
            <consortium name="The Broad Institute Genomics Platform"/>
            <person name="Cuomo C.A."/>
            <person name="White T.C."/>
            <person name="Graser Y."/>
            <person name="Martinez-Rossi N."/>
            <person name="Heitman J."/>
            <person name="Young S.K."/>
            <person name="Zeng Q."/>
            <person name="Gargeya S."/>
            <person name="Abouelleil A."/>
            <person name="Alvarado L."/>
            <person name="Chapman S.B."/>
            <person name="Gainer-Dewar J."/>
            <person name="Goldberg J."/>
            <person name="Griggs A."/>
            <person name="Gujja S."/>
            <person name="Hansen M."/>
            <person name="Howarth C."/>
            <person name="Imamovic A."/>
            <person name="Larimer J."/>
            <person name="Martinez D."/>
            <person name="Murphy C."/>
            <person name="Pearson M.D."/>
            <person name="Persinoti G."/>
            <person name="Poon T."/>
            <person name="Priest M."/>
            <person name="Roberts A.D."/>
            <person name="Saif S."/>
            <person name="Shea T.D."/>
            <person name="Sykes S.N."/>
            <person name="Wortman J."/>
            <person name="Nusbaum C."/>
            <person name="Birren B."/>
        </authorList>
    </citation>
    <scope>NUCLEOTIDE SEQUENCE [LARGE SCALE GENOMIC DNA]</scope>
    <source>
        <strain evidence="10 11">CBS 452.61</strain>
    </source>
</reference>
<evidence type="ECO:0000256" key="5">
    <source>
        <dbReference type="ARBA" id="ARBA00022603"/>
    </source>
</evidence>
<comment type="subunit">
    <text evidence="3">Homodimer.</text>
</comment>
<proteinExistence type="inferred from homology"/>
<dbReference type="GO" id="GO:0008168">
    <property type="term" value="F:methyltransferase activity"/>
    <property type="evidence" value="ECO:0007669"/>
    <property type="project" value="UniProtKB-KW"/>
</dbReference>
<comment type="similarity">
    <text evidence="2">Belongs to the methyltransferase superfamily.</text>
</comment>
<accession>A0A022Y146</accession>
<dbReference type="Pfam" id="PF10017">
    <property type="entry name" value="Methyltransf_33"/>
    <property type="match status" value="1"/>
</dbReference>
<keyword evidence="5" id="KW-0489">Methyltransferase</keyword>
<dbReference type="InterPro" id="IPR019257">
    <property type="entry name" value="MeTrfase_dom"/>
</dbReference>
<sequence>MKLAVYPYLNLEKGTIQQNKDSQETPTSLYLTKDRRTERERTESIMGSINPPQILDIRRSKFEESIPKQVEAGLLSSPKTLPALLFYSTEGIQHWNRHSHASDFYPRHEEIQILKDKATDMAASIADGSVVVDLGSASLDKVIHLLEALEAARKKVTYYALDLSFSELTSTLQTIPTDQFVHVQFSALHGTFDDGLQWLKETPVIRDQPHCLLLFGLTIGNFSRPNAAKFLHNIASHALVGSPSQSSILLTLDSCKVPTKVIRAYTAEGVVPFALESLKYGNTLFHQNVGENVFDPEDWYFLSEWNYVLGRHEASLVPRSKDIKLGRPLDKIVVGKHEKVRFGCSYKYDSEERKELFETAGLRDVKSWSKEGCDVAFYQLKCCPN</sequence>
<dbReference type="NCBIfam" id="TIGR03439">
    <property type="entry name" value="methyl_EasF"/>
    <property type="match status" value="1"/>
</dbReference>
<keyword evidence="6" id="KW-0808">Transferase</keyword>
<evidence type="ECO:0000256" key="2">
    <source>
        <dbReference type="ARBA" id="ARBA00008361"/>
    </source>
</evidence>
<dbReference type="PANTHER" id="PTHR43397:SF1">
    <property type="entry name" value="ERGOTHIONEINE BIOSYNTHESIS PROTEIN 1"/>
    <property type="match status" value="1"/>
</dbReference>
<protein>
    <recommendedName>
        <fullName evidence="7">4-dimethylallyltryptophan N-methyltransferase</fullName>
        <ecNumber evidence="7">2.1.1.261</ecNumber>
    </recommendedName>
</protein>
<evidence type="ECO:0000256" key="1">
    <source>
        <dbReference type="ARBA" id="ARBA00005107"/>
    </source>
</evidence>
<feature type="domain" description="Histidine-specific methyltransferase SAM-dependent" evidence="9">
    <location>
        <begin position="68"/>
        <end position="381"/>
    </location>
</feature>
<keyword evidence="11" id="KW-1185">Reference proteome</keyword>
<comment type="pathway">
    <text evidence="1">Alkaloid biosynthesis; ergot alkaloid biosynthesis.</text>
</comment>
<dbReference type="InterPro" id="IPR017805">
    <property type="entry name" value="SAM_MeTrfase_EasF-type_put"/>
</dbReference>
<dbReference type="GO" id="GO:0009820">
    <property type="term" value="P:alkaloid metabolic process"/>
    <property type="evidence" value="ECO:0007669"/>
    <property type="project" value="UniProtKB-KW"/>
</dbReference>
<dbReference type="Gene3D" id="3.40.50.150">
    <property type="entry name" value="Vaccinia Virus protein VP39"/>
    <property type="match status" value="1"/>
</dbReference>
<dbReference type="GO" id="GO:0032259">
    <property type="term" value="P:methylation"/>
    <property type="evidence" value="ECO:0007669"/>
    <property type="project" value="UniProtKB-KW"/>
</dbReference>
<gene>
    <name evidence="10" type="ORF">H105_02306</name>
</gene>
<dbReference type="InterPro" id="IPR051128">
    <property type="entry name" value="EgtD_Methyltrsf_superfamily"/>
</dbReference>
<evidence type="ECO:0000313" key="11">
    <source>
        <dbReference type="Proteomes" id="UP000023623"/>
    </source>
</evidence>
<dbReference type="PIRSF" id="PIRSF018005">
    <property type="entry name" value="UCP018005"/>
    <property type="match status" value="1"/>
</dbReference>
<dbReference type="OrthoDB" id="659at2759"/>
<evidence type="ECO:0000256" key="7">
    <source>
        <dbReference type="ARBA" id="ARBA00039094"/>
    </source>
</evidence>
<dbReference type="PANTHER" id="PTHR43397">
    <property type="entry name" value="ERGOTHIONEINE BIOSYNTHESIS PROTEIN 1"/>
    <property type="match status" value="1"/>
</dbReference>
<comment type="catalytic activity">
    <reaction evidence="8">
        <text>4-(3-methylbut-2-enyl)-L-tryptophan + S-adenosyl-L-methionine = 4-(3-methylbut-2-enyl)-L-abrine + S-adenosyl-L-homocysteine + H(+)</text>
        <dbReference type="Rhea" id="RHEA:34435"/>
        <dbReference type="ChEBI" id="CHEBI:15378"/>
        <dbReference type="ChEBI" id="CHEBI:57856"/>
        <dbReference type="ChEBI" id="CHEBI:58209"/>
        <dbReference type="ChEBI" id="CHEBI:59789"/>
        <dbReference type="ChEBI" id="CHEBI:67248"/>
        <dbReference type="EC" id="2.1.1.261"/>
    </reaction>
</comment>
<evidence type="ECO:0000256" key="6">
    <source>
        <dbReference type="ARBA" id="ARBA00022679"/>
    </source>
</evidence>
<dbReference type="AlphaFoldDB" id="A0A022Y146"/>
<dbReference type="InterPro" id="IPR029063">
    <property type="entry name" value="SAM-dependent_MTases_sf"/>
</dbReference>
<dbReference type="EC" id="2.1.1.261" evidence="7"/>
<evidence type="ECO:0000259" key="9">
    <source>
        <dbReference type="Pfam" id="PF10017"/>
    </source>
</evidence>
<evidence type="ECO:0000313" key="10">
    <source>
        <dbReference type="EMBL" id="EZF76308.1"/>
    </source>
</evidence>
<dbReference type="Proteomes" id="UP000023623">
    <property type="component" value="Unassembled WGS sequence"/>
</dbReference>
<dbReference type="HOGENOM" id="CLU_049766_0_2_1"/>
<dbReference type="EMBL" id="KK208780">
    <property type="protein sequence ID" value="EZF76308.1"/>
    <property type="molecule type" value="Genomic_DNA"/>
</dbReference>